<dbReference type="GO" id="GO:0006203">
    <property type="term" value="P:dGTP catabolic process"/>
    <property type="evidence" value="ECO:0007669"/>
    <property type="project" value="TreeGrafter"/>
</dbReference>
<dbReference type="OrthoDB" id="9991235at2759"/>
<keyword evidence="3" id="KW-1185">Reference proteome</keyword>
<gene>
    <name evidence="2" type="ORF">CVT25_005235</name>
</gene>
<dbReference type="GO" id="GO:0005634">
    <property type="term" value="C:nucleus"/>
    <property type="evidence" value="ECO:0007669"/>
    <property type="project" value="TreeGrafter"/>
</dbReference>
<dbReference type="AlphaFoldDB" id="A0A409XS08"/>
<dbReference type="Gene3D" id="3.30.70.2760">
    <property type="match status" value="1"/>
</dbReference>
<dbReference type="PANTHER" id="PTHR11373:SF4">
    <property type="entry name" value="DEOXYNUCLEOSIDE TRIPHOSPHATE TRIPHOSPHOHYDROLASE SAMHD1"/>
    <property type="match status" value="1"/>
</dbReference>
<dbReference type="InterPro" id="IPR050135">
    <property type="entry name" value="dGTPase-like"/>
</dbReference>
<proteinExistence type="predicted"/>
<dbReference type="InterPro" id="IPR006674">
    <property type="entry name" value="HD_domain"/>
</dbReference>
<dbReference type="Proteomes" id="UP000283269">
    <property type="component" value="Unassembled WGS sequence"/>
</dbReference>
<feature type="non-terminal residue" evidence="2">
    <location>
        <position position="1"/>
    </location>
</feature>
<dbReference type="Pfam" id="PF01966">
    <property type="entry name" value="HD"/>
    <property type="match status" value="1"/>
</dbReference>
<accession>A0A409XS08</accession>
<dbReference type="STRING" id="93625.A0A409XS08"/>
<dbReference type="PANTHER" id="PTHR11373">
    <property type="entry name" value="DEOXYNUCLEOSIDE TRIPHOSPHATE TRIPHOSPHOHYDROLASE"/>
    <property type="match status" value="1"/>
</dbReference>
<feature type="domain" description="HD" evidence="1">
    <location>
        <begin position="24"/>
        <end position="129"/>
    </location>
</feature>
<name>A0A409XS08_PSICY</name>
<dbReference type="EMBL" id="NHYD01000726">
    <property type="protein sequence ID" value="PPQ93494.1"/>
    <property type="molecule type" value="Genomic_DNA"/>
</dbReference>
<evidence type="ECO:0000259" key="1">
    <source>
        <dbReference type="Pfam" id="PF01966"/>
    </source>
</evidence>
<protein>
    <recommendedName>
        <fullName evidence="1">HD domain-containing protein</fullName>
    </recommendedName>
</protein>
<dbReference type="CDD" id="cd00077">
    <property type="entry name" value="HDc"/>
    <property type="match status" value="1"/>
</dbReference>
<dbReference type="InParanoid" id="A0A409XS08"/>
<reference evidence="2 3" key="1">
    <citation type="journal article" date="2018" name="Evol. Lett.">
        <title>Horizontal gene cluster transfer increased hallucinogenic mushroom diversity.</title>
        <authorList>
            <person name="Reynolds H.T."/>
            <person name="Vijayakumar V."/>
            <person name="Gluck-Thaler E."/>
            <person name="Korotkin H.B."/>
            <person name="Matheny P.B."/>
            <person name="Slot J.C."/>
        </authorList>
    </citation>
    <scope>NUCLEOTIDE SEQUENCE [LARGE SCALE GENOMIC DNA]</scope>
    <source>
        <strain evidence="2 3">2631</strain>
    </source>
</reference>
<dbReference type="InterPro" id="IPR003607">
    <property type="entry name" value="HD/PDEase_dom"/>
</dbReference>
<dbReference type="GO" id="GO:0008832">
    <property type="term" value="F:dGTPase activity"/>
    <property type="evidence" value="ECO:0007669"/>
    <property type="project" value="TreeGrafter"/>
</dbReference>
<organism evidence="2 3">
    <name type="scientific">Psilocybe cyanescens</name>
    <dbReference type="NCBI Taxonomy" id="93625"/>
    <lineage>
        <taxon>Eukaryota</taxon>
        <taxon>Fungi</taxon>
        <taxon>Dikarya</taxon>
        <taxon>Basidiomycota</taxon>
        <taxon>Agaricomycotina</taxon>
        <taxon>Agaricomycetes</taxon>
        <taxon>Agaricomycetidae</taxon>
        <taxon>Agaricales</taxon>
        <taxon>Agaricineae</taxon>
        <taxon>Strophariaceae</taxon>
        <taxon>Psilocybe</taxon>
    </lineage>
</organism>
<comment type="caution">
    <text evidence="2">The sequence shown here is derived from an EMBL/GenBank/DDBJ whole genome shotgun (WGS) entry which is preliminary data.</text>
</comment>
<evidence type="ECO:0000313" key="2">
    <source>
        <dbReference type="EMBL" id="PPQ93494.1"/>
    </source>
</evidence>
<dbReference type="SUPFAM" id="SSF109604">
    <property type="entry name" value="HD-domain/PDEase-like"/>
    <property type="match status" value="1"/>
</dbReference>
<evidence type="ECO:0000313" key="3">
    <source>
        <dbReference type="Proteomes" id="UP000283269"/>
    </source>
</evidence>
<dbReference type="Gene3D" id="1.10.3210.10">
    <property type="entry name" value="Hypothetical protein af1432"/>
    <property type="match status" value="1"/>
</dbReference>
<sequence length="450" mass="51149">KQFQRLRNIKQLGTIDYAGWSNTSYSVAYLARQMVSHLKATQPRLEITDRDVDCVEIAGLCHDLGHGPWSHLWDGLFMPAALKGRRWHHEEGSEMMFNDIIEERKIPIPVKDQLFIKALIAGDHSRTPYEKQFLFDIVANKRNGFDVDKFDYIHRDNHLIGAPISFPLSCLIGSSRVIDNQICYNIKDASHIYDLADSRFKLYKTIYNNVTSKAVNYMITDALLAADPFMQIAQRVFNPKQYLTLTDDIMPQIEATTDPHLADARTIFERIHNRDRYECVSTKIIEWPLRNIFKEQISGPRIVEAARKLCFDEVHPSSLTTSGSKGIGSLENADVIVDFSTVHYGMKEKNPMDFVRFYSMEHPDSKDIITFSFDPHLRSNTLPLGSLASLNAEPRLYSSIAPPTYFAQVILTIYPKKKELSRLVQAGYGAVLASIEDSLDSDCGQLGYSG</sequence>